<accession>A0A3N4H6V9</accession>
<dbReference type="Proteomes" id="UP000275078">
    <property type="component" value="Unassembled WGS sequence"/>
</dbReference>
<proteinExistence type="predicted"/>
<sequence length="181" mass="20536">MAAYPKPIKVGPRRFYVNMNIRRILRRCLTQFVSRIVSRMNGRRVDWARWGPFYSFLENERVPDVVQGVRMPRSFAELRALNERQLGIVCRALEICSHHPTSGRPFSRFTRINLILGFVNGMPGIFNNFYENYPAVIPPSTEPDATSAFALNFAPTRLPNRRERRLAAQAAAAAAAAAANN</sequence>
<evidence type="ECO:0000313" key="2">
    <source>
        <dbReference type="Proteomes" id="UP000275078"/>
    </source>
</evidence>
<reference evidence="1 2" key="1">
    <citation type="journal article" date="2018" name="Nat. Ecol. Evol.">
        <title>Pezizomycetes genomes reveal the molecular basis of ectomycorrhizal truffle lifestyle.</title>
        <authorList>
            <person name="Murat C."/>
            <person name="Payen T."/>
            <person name="Noel B."/>
            <person name="Kuo A."/>
            <person name="Morin E."/>
            <person name="Chen J."/>
            <person name="Kohler A."/>
            <person name="Krizsan K."/>
            <person name="Balestrini R."/>
            <person name="Da Silva C."/>
            <person name="Montanini B."/>
            <person name="Hainaut M."/>
            <person name="Levati E."/>
            <person name="Barry K.W."/>
            <person name="Belfiori B."/>
            <person name="Cichocki N."/>
            <person name="Clum A."/>
            <person name="Dockter R.B."/>
            <person name="Fauchery L."/>
            <person name="Guy J."/>
            <person name="Iotti M."/>
            <person name="Le Tacon F."/>
            <person name="Lindquist E.A."/>
            <person name="Lipzen A."/>
            <person name="Malagnac F."/>
            <person name="Mello A."/>
            <person name="Molinier V."/>
            <person name="Miyauchi S."/>
            <person name="Poulain J."/>
            <person name="Riccioni C."/>
            <person name="Rubini A."/>
            <person name="Sitrit Y."/>
            <person name="Splivallo R."/>
            <person name="Traeger S."/>
            <person name="Wang M."/>
            <person name="Zifcakova L."/>
            <person name="Wipf D."/>
            <person name="Zambonelli A."/>
            <person name="Paolocci F."/>
            <person name="Nowrousian M."/>
            <person name="Ottonello S."/>
            <person name="Baldrian P."/>
            <person name="Spatafora J.W."/>
            <person name="Henrissat B."/>
            <person name="Nagy L.G."/>
            <person name="Aury J.M."/>
            <person name="Wincker P."/>
            <person name="Grigoriev I.V."/>
            <person name="Bonfante P."/>
            <person name="Martin F.M."/>
        </authorList>
    </citation>
    <scope>NUCLEOTIDE SEQUENCE [LARGE SCALE GENOMIC DNA]</scope>
    <source>
        <strain evidence="1 2">RN42</strain>
    </source>
</reference>
<name>A0A3N4H6V9_ASCIM</name>
<protein>
    <submittedName>
        <fullName evidence="1">Uncharacterized protein</fullName>
    </submittedName>
</protein>
<organism evidence="1 2">
    <name type="scientific">Ascobolus immersus RN42</name>
    <dbReference type="NCBI Taxonomy" id="1160509"/>
    <lineage>
        <taxon>Eukaryota</taxon>
        <taxon>Fungi</taxon>
        <taxon>Dikarya</taxon>
        <taxon>Ascomycota</taxon>
        <taxon>Pezizomycotina</taxon>
        <taxon>Pezizomycetes</taxon>
        <taxon>Pezizales</taxon>
        <taxon>Ascobolaceae</taxon>
        <taxon>Ascobolus</taxon>
    </lineage>
</organism>
<dbReference type="AlphaFoldDB" id="A0A3N4H6V9"/>
<gene>
    <name evidence="1" type="ORF">BJ508DRAFT_336929</name>
</gene>
<dbReference type="EMBL" id="ML120142">
    <property type="protein sequence ID" value="RPA70672.1"/>
    <property type="molecule type" value="Genomic_DNA"/>
</dbReference>
<keyword evidence="2" id="KW-1185">Reference proteome</keyword>
<evidence type="ECO:0000313" key="1">
    <source>
        <dbReference type="EMBL" id="RPA70672.1"/>
    </source>
</evidence>